<comment type="similarity">
    <text evidence="1 9">Belongs to the malate synthase family.</text>
</comment>
<reference evidence="14 15" key="1">
    <citation type="submission" date="2018-04" db="EMBL/GenBank/DDBJ databases">
        <title>Genomic Encyclopedia of Archaeal and Bacterial Type Strains, Phase II (KMG-II): from individual species to whole genera.</title>
        <authorList>
            <person name="Goeker M."/>
        </authorList>
    </citation>
    <scope>NUCLEOTIDE SEQUENCE [LARGE SCALE GENOMIC DNA]</scope>
    <source>
        <strain evidence="14 15">DSM 45787</strain>
    </source>
</reference>
<dbReference type="InterPro" id="IPR001465">
    <property type="entry name" value="Malate_synthase_TIM"/>
</dbReference>
<comment type="caution">
    <text evidence="14">The sequence shown here is derived from an EMBL/GenBank/DDBJ whole genome shotgun (WGS) entry which is preliminary data.</text>
</comment>
<evidence type="ECO:0000256" key="1">
    <source>
        <dbReference type="ARBA" id="ARBA00006394"/>
    </source>
</evidence>
<accession>A0A2T6C7N3</accession>
<dbReference type="InterPro" id="IPR019830">
    <property type="entry name" value="Malate_synthase_CS"/>
</dbReference>
<dbReference type="OrthoDB" id="9768429at2"/>
<dbReference type="PIRSF" id="PIRSF001363">
    <property type="entry name" value="Malate_synth"/>
    <property type="match status" value="1"/>
</dbReference>
<feature type="active site" description="Proton acceptor" evidence="8">
    <location>
        <position position="168"/>
    </location>
</feature>
<dbReference type="PROSITE" id="PS00510">
    <property type="entry name" value="MALATE_SYNTHASE"/>
    <property type="match status" value="1"/>
</dbReference>
<evidence type="ECO:0000256" key="7">
    <source>
        <dbReference type="ARBA" id="ARBA00068441"/>
    </source>
</evidence>
<feature type="region of interest" description="Disordered" evidence="10">
    <location>
        <begin position="52"/>
        <end position="72"/>
    </location>
</feature>
<evidence type="ECO:0000256" key="6">
    <source>
        <dbReference type="ARBA" id="ARBA00047918"/>
    </source>
</evidence>
<dbReference type="Pfam" id="PF20659">
    <property type="entry name" value="MS_C"/>
    <property type="match status" value="1"/>
</dbReference>
<sequence length="534" mass="60918">MNTEISSLPKDVEVKGEITGEFGEILTPEALEFVAKLARNFTDDRDRLLHNRERRQKEIDEGRGPGFRKETEEIRNRSWSIDPVPYDLRDRRVEITGPASDRKMVINALNSGAKVFMADFEDANSPTWENCIQGQINMRDAVNGTIRFINPDGKRYQLKEKPAVLLIRPRGWHLDEKHVTVDGRPVPGGLFDFGLYFFHNAKPLLKKGSGPYFYLPKLENHLEARLWNDVFLFAQKELKIAPGTIKATVLIETITAAFEMDEILYELKEHSAGLNCGRWDYIFSCIKRFRNRPEVILPDRSLVTMTVPFMRAYTLLAVQTCHKRNAHCIGGMAAQIPVRNDPEANEAALSKVRADKEREALDGHDGTWVAHPALVPVAKEVFDKHMLHPNQIDKKRGDVEVTAKDLCQVPEGPITEEGLRQNVSVGIQYMEAWLRGYGAVGINHLMEDAATAEISRAQVWQWIRHPKGVLEDGRRVTVDLFRRTVEEELEKIRETIGEERFSAGRFTEAKDLFDALTVSDEFVEFLTLPGYERL</sequence>
<evidence type="ECO:0000256" key="10">
    <source>
        <dbReference type="SAM" id="MobiDB-lite"/>
    </source>
</evidence>
<keyword evidence="15" id="KW-1185">Reference proteome</keyword>
<comment type="catalytic activity">
    <reaction evidence="6 9">
        <text>glyoxylate + acetyl-CoA + H2O = (S)-malate + CoA + H(+)</text>
        <dbReference type="Rhea" id="RHEA:18181"/>
        <dbReference type="ChEBI" id="CHEBI:15377"/>
        <dbReference type="ChEBI" id="CHEBI:15378"/>
        <dbReference type="ChEBI" id="CHEBI:15589"/>
        <dbReference type="ChEBI" id="CHEBI:36655"/>
        <dbReference type="ChEBI" id="CHEBI:57287"/>
        <dbReference type="ChEBI" id="CHEBI:57288"/>
        <dbReference type="EC" id="2.3.3.9"/>
    </reaction>
</comment>
<dbReference type="InterPro" id="IPR006252">
    <property type="entry name" value="Malate_synthA"/>
</dbReference>
<dbReference type="GO" id="GO:0006099">
    <property type="term" value="P:tricarboxylic acid cycle"/>
    <property type="evidence" value="ECO:0007669"/>
    <property type="project" value="UniProtKB-KW"/>
</dbReference>
<name>A0A2T6C7N3_9BACL</name>
<evidence type="ECO:0000256" key="2">
    <source>
        <dbReference type="ARBA" id="ARBA00012636"/>
    </source>
</evidence>
<evidence type="ECO:0000313" key="14">
    <source>
        <dbReference type="EMBL" id="PTX64293.1"/>
    </source>
</evidence>
<feature type="active site" description="Proton donor" evidence="8">
    <location>
        <position position="448"/>
    </location>
</feature>
<dbReference type="CDD" id="cd00727">
    <property type="entry name" value="malate_synt_A"/>
    <property type="match status" value="1"/>
</dbReference>
<dbReference type="GO" id="GO:0005737">
    <property type="term" value="C:cytoplasm"/>
    <property type="evidence" value="ECO:0007669"/>
    <property type="project" value="TreeGrafter"/>
</dbReference>
<dbReference type="FunFam" id="1.20.1220.12:FF:000001">
    <property type="entry name" value="Malate synthase"/>
    <property type="match status" value="1"/>
</dbReference>
<organism evidence="14 15">
    <name type="scientific">Melghirimyces profundicolus</name>
    <dbReference type="NCBI Taxonomy" id="1242148"/>
    <lineage>
        <taxon>Bacteria</taxon>
        <taxon>Bacillati</taxon>
        <taxon>Bacillota</taxon>
        <taxon>Bacilli</taxon>
        <taxon>Bacillales</taxon>
        <taxon>Thermoactinomycetaceae</taxon>
        <taxon>Melghirimyces</taxon>
    </lineage>
</organism>
<evidence type="ECO:0000256" key="3">
    <source>
        <dbReference type="ARBA" id="ARBA00022435"/>
    </source>
</evidence>
<evidence type="ECO:0000259" key="12">
    <source>
        <dbReference type="Pfam" id="PF20656"/>
    </source>
</evidence>
<dbReference type="FunFam" id="3.20.20.360:FF:000001">
    <property type="entry name" value="Malate synthase"/>
    <property type="match status" value="1"/>
</dbReference>
<evidence type="ECO:0000256" key="8">
    <source>
        <dbReference type="PIRSR" id="PIRSR001363-1"/>
    </source>
</evidence>
<feature type="domain" description="Malate synthase C-terminal" evidence="13">
    <location>
        <begin position="414"/>
        <end position="534"/>
    </location>
</feature>
<dbReference type="AlphaFoldDB" id="A0A2T6C7N3"/>
<dbReference type="GO" id="GO:0006097">
    <property type="term" value="P:glyoxylate cycle"/>
    <property type="evidence" value="ECO:0007669"/>
    <property type="project" value="UniProtKB-UniPathway"/>
</dbReference>
<evidence type="ECO:0000256" key="5">
    <source>
        <dbReference type="ARBA" id="ARBA00022679"/>
    </source>
</evidence>
<dbReference type="Pfam" id="PF01274">
    <property type="entry name" value="MS_TIM-barrel"/>
    <property type="match status" value="1"/>
</dbReference>
<dbReference type="GO" id="GO:0004474">
    <property type="term" value="F:malate synthase activity"/>
    <property type="evidence" value="ECO:0007669"/>
    <property type="project" value="UniProtKB-EC"/>
</dbReference>
<evidence type="ECO:0000313" key="15">
    <source>
        <dbReference type="Proteomes" id="UP000244240"/>
    </source>
</evidence>
<dbReference type="InterPro" id="IPR046363">
    <property type="entry name" value="MS_N_TIM-barrel_dom"/>
</dbReference>
<dbReference type="PANTHER" id="PTHR42902">
    <property type="entry name" value="MALATE SYNTHASE"/>
    <property type="match status" value="1"/>
</dbReference>
<dbReference type="Gene3D" id="3.20.20.360">
    <property type="entry name" value="Malate synthase, domain 3"/>
    <property type="match status" value="1"/>
</dbReference>
<feature type="domain" description="Malate synthase N-terminal" evidence="12">
    <location>
        <begin position="11"/>
        <end position="72"/>
    </location>
</feature>
<dbReference type="NCBIfam" id="TIGR01344">
    <property type="entry name" value="malate_syn_A"/>
    <property type="match status" value="1"/>
</dbReference>
<evidence type="ECO:0000256" key="9">
    <source>
        <dbReference type="RuleBase" id="RU000555"/>
    </source>
</evidence>
<proteinExistence type="inferred from homology"/>
<gene>
    <name evidence="14" type="ORF">C8P63_10376</name>
</gene>
<dbReference type="EC" id="2.3.3.9" evidence="2 9"/>
<evidence type="ECO:0000259" key="11">
    <source>
        <dbReference type="Pfam" id="PF01274"/>
    </source>
</evidence>
<keyword evidence="5 9" id="KW-0808">Transferase</keyword>
<evidence type="ECO:0000259" key="13">
    <source>
        <dbReference type="Pfam" id="PF20659"/>
    </source>
</evidence>
<dbReference type="Proteomes" id="UP000244240">
    <property type="component" value="Unassembled WGS sequence"/>
</dbReference>
<protein>
    <recommendedName>
        <fullName evidence="7 9">Malate synthase</fullName>
        <ecNumber evidence="2 9">2.3.3.9</ecNumber>
    </recommendedName>
</protein>
<dbReference type="Gene3D" id="1.20.1220.12">
    <property type="entry name" value="Malate synthase, domain III"/>
    <property type="match status" value="1"/>
</dbReference>
<evidence type="ECO:0000256" key="4">
    <source>
        <dbReference type="ARBA" id="ARBA00022532"/>
    </source>
</evidence>
<dbReference type="InterPro" id="IPR011076">
    <property type="entry name" value="Malate_synth_sf"/>
</dbReference>
<keyword evidence="4 9" id="KW-0816">Tricarboxylic acid cycle</keyword>
<dbReference type="UniPathway" id="UPA00703">
    <property type="reaction ID" value="UER00720"/>
</dbReference>
<dbReference type="PANTHER" id="PTHR42902:SF1">
    <property type="entry name" value="MALATE SYNTHASE 1-RELATED"/>
    <property type="match status" value="1"/>
</dbReference>
<dbReference type="InterPro" id="IPR044856">
    <property type="entry name" value="Malate_synth_C_sf"/>
</dbReference>
<feature type="domain" description="Malate synthase TIM barrel" evidence="11">
    <location>
        <begin position="164"/>
        <end position="408"/>
    </location>
</feature>
<comment type="pathway">
    <text evidence="9">Carbohydrate metabolism; glyoxylate cycle; (S)-malate from isocitrate: step 2/2.</text>
</comment>
<dbReference type="InterPro" id="IPR048355">
    <property type="entry name" value="MS_C"/>
</dbReference>
<dbReference type="Pfam" id="PF20656">
    <property type="entry name" value="MS_N"/>
    <property type="match status" value="1"/>
</dbReference>
<dbReference type="InterPro" id="IPR048356">
    <property type="entry name" value="MS_N"/>
</dbReference>
<dbReference type="EMBL" id="QBKR01000003">
    <property type="protein sequence ID" value="PTX64293.1"/>
    <property type="molecule type" value="Genomic_DNA"/>
</dbReference>
<keyword evidence="3 9" id="KW-0329">Glyoxylate bypass</keyword>
<dbReference type="SUPFAM" id="SSF51645">
    <property type="entry name" value="Malate synthase G"/>
    <property type="match status" value="1"/>
</dbReference>